<feature type="active site" description="Proton acceptor; for ring-opening step" evidence="3">
    <location>
        <position position="137"/>
    </location>
</feature>
<evidence type="ECO:0000313" key="4">
    <source>
        <dbReference type="EMBL" id="ATG97598.1"/>
    </source>
</evidence>
<keyword evidence="2 3" id="KW-0119">Carbohydrate metabolism</keyword>
<dbReference type="GO" id="GO:0004342">
    <property type="term" value="F:glucosamine-6-phosphate deaminase activity"/>
    <property type="evidence" value="ECO:0007669"/>
    <property type="project" value="UniProtKB-UniRule"/>
</dbReference>
<dbReference type="Gene3D" id="3.40.50.1360">
    <property type="match status" value="1"/>
</dbReference>
<keyword evidence="5" id="KW-1185">Reference proteome</keyword>
<evidence type="ECO:0000256" key="2">
    <source>
        <dbReference type="ARBA" id="ARBA00023277"/>
    </source>
</evidence>
<reference evidence="4 5" key="1">
    <citation type="submission" date="2017-09" db="EMBL/GenBank/DDBJ databases">
        <title>SPAdes assembly of the Mesoplasma lactucae genome.</title>
        <authorList>
            <person name="Knight T.F."/>
            <person name="Rubinstein R."/>
            <person name="Citino T."/>
        </authorList>
    </citation>
    <scope>NUCLEOTIDE SEQUENCE [LARGE SCALE GENOMIC DNA]</scope>
    <source>
        <strain evidence="4 5">831-C4</strain>
    </source>
</reference>
<dbReference type="GO" id="GO:0006046">
    <property type="term" value="P:N-acetylglucosamine catabolic process"/>
    <property type="evidence" value="ECO:0007669"/>
    <property type="project" value="UniProtKB-UniRule"/>
</dbReference>
<dbReference type="CDD" id="cd01399">
    <property type="entry name" value="GlcN6P_deaminase"/>
    <property type="match status" value="1"/>
</dbReference>
<sequence>MEIIKLNDAGAVGHKTAQIIADEIKKHDNAVLGLATGSTPLPTYEHLRDLNHEKVISFKNVTTFNLDEYIGLKLNSGHSYREFMDKELFDHIDIHKTNTNFPSVTPEGLKDPQAYDALIAKAGGIDVQLLGLGVNGHIGFNEPGSSFTELTHEVELAPATIKANARFFSSPSEVPTKAVSMGIGSILKAKKIILIATGEAKAEAIYHLVQDGPNEEWPVTALKNHPDFTVIIDHDAAKLIN</sequence>
<dbReference type="SUPFAM" id="SSF100950">
    <property type="entry name" value="NagB/RpiA/CoA transferase-like"/>
    <property type="match status" value="1"/>
</dbReference>
<feature type="active site" description="For ring-opening step" evidence="3">
    <location>
        <position position="142"/>
    </location>
</feature>
<dbReference type="GO" id="GO:0006043">
    <property type="term" value="P:glucosamine catabolic process"/>
    <property type="evidence" value="ECO:0007669"/>
    <property type="project" value="TreeGrafter"/>
</dbReference>
<dbReference type="EMBL" id="CP023668">
    <property type="protein sequence ID" value="ATG97598.1"/>
    <property type="molecule type" value="Genomic_DNA"/>
</dbReference>
<dbReference type="AlphaFoldDB" id="A0A291IS89"/>
<feature type="active site" description="Proton acceptor; for enolization step" evidence="3">
    <location>
        <position position="67"/>
    </location>
</feature>
<dbReference type="HAMAP" id="MF_01241">
    <property type="entry name" value="GlcN6P_deamin"/>
    <property type="match status" value="1"/>
</dbReference>
<dbReference type="RefSeq" id="WP_096862886.1">
    <property type="nucleotide sequence ID" value="NZ_CP023668.1"/>
</dbReference>
<dbReference type="PANTHER" id="PTHR11280:SF5">
    <property type="entry name" value="GLUCOSAMINE-6-PHOSPHATE ISOMERASE"/>
    <property type="match status" value="1"/>
</dbReference>
<comment type="pathway">
    <text evidence="3">Amino-sugar metabolism; N-acetylneuraminate degradation; D-fructose 6-phosphate from N-acetylneuraminate: step 5/5.</text>
</comment>
<accession>A0A291IS89</accession>
<dbReference type="EC" id="3.5.99.6" evidence="3"/>
<organism evidence="4 5">
    <name type="scientific">Mesoplasma lactucae ATCC 49193</name>
    <dbReference type="NCBI Taxonomy" id="81460"/>
    <lineage>
        <taxon>Bacteria</taxon>
        <taxon>Bacillati</taxon>
        <taxon>Mycoplasmatota</taxon>
        <taxon>Mollicutes</taxon>
        <taxon>Entomoplasmatales</taxon>
        <taxon>Entomoplasmataceae</taxon>
        <taxon>Mesoplasma</taxon>
    </lineage>
</organism>
<dbReference type="InterPro" id="IPR018321">
    <property type="entry name" value="Glucosamine6P_isomerase_CS"/>
</dbReference>
<protein>
    <recommendedName>
        <fullName evidence="3">Glucosamine-6-phosphate deaminase</fullName>
        <ecNumber evidence="3">3.5.99.6</ecNumber>
    </recommendedName>
    <alternativeName>
        <fullName evidence="3">GlcN6P deaminase</fullName>
        <shortName evidence="3">GNPDA</shortName>
    </alternativeName>
    <alternativeName>
        <fullName evidence="3">Glucosamine-6-phosphate isomerase</fullName>
    </alternativeName>
</protein>
<dbReference type="InterPro" id="IPR037171">
    <property type="entry name" value="NagB/RpiA_transferase-like"/>
</dbReference>
<comment type="catalytic activity">
    <reaction evidence="3">
        <text>alpha-D-glucosamine 6-phosphate + H2O = beta-D-fructose 6-phosphate + NH4(+)</text>
        <dbReference type="Rhea" id="RHEA:12172"/>
        <dbReference type="ChEBI" id="CHEBI:15377"/>
        <dbReference type="ChEBI" id="CHEBI:28938"/>
        <dbReference type="ChEBI" id="CHEBI:57634"/>
        <dbReference type="ChEBI" id="CHEBI:75989"/>
        <dbReference type="EC" id="3.5.99.6"/>
    </reaction>
</comment>
<comment type="similarity">
    <text evidence="3">Belongs to the glucosamine/galactosamine-6-phosphate isomerase family. NagB subfamily.</text>
</comment>
<dbReference type="GO" id="GO:0005975">
    <property type="term" value="P:carbohydrate metabolic process"/>
    <property type="evidence" value="ECO:0007669"/>
    <property type="project" value="InterPro"/>
</dbReference>
<dbReference type="Pfam" id="PF01182">
    <property type="entry name" value="Glucosamine_iso"/>
    <property type="match status" value="1"/>
</dbReference>
<dbReference type="GO" id="GO:0019262">
    <property type="term" value="P:N-acetylneuraminate catabolic process"/>
    <property type="evidence" value="ECO:0007669"/>
    <property type="project" value="UniProtKB-UniRule"/>
</dbReference>
<dbReference type="GO" id="GO:0005737">
    <property type="term" value="C:cytoplasm"/>
    <property type="evidence" value="ECO:0007669"/>
    <property type="project" value="TreeGrafter"/>
</dbReference>
<evidence type="ECO:0000313" key="5">
    <source>
        <dbReference type="Proteomes" id="UP000232227"/>
    </source>
</evidence>
<dbReference type="InterPro" id="IPR004547">
    <property type="entry name" value="Glucosamine6P_isomerase"/>
</dbReference>
<dbReference type="NCBIfam" id="TIGR00502">
    <property type="entry name" value="nagB"/>
    <property type="match status" value="1"/>
</dbReference>
<dbReference type="KEGG" id="mlac:CP520_02430"/>
<gene>
    <name evidence="3 4" type="primary">nagB</name>
    <name evidence="4" type="ORF">CP520_02430</name>
</gene>
<dbReference type="PANTHER" id="PTHR11280">
    <property type="entry name" value="GLUCOSAMINE-6-PHOSPHATE ISOMERASE"/>
    <property type="match status" value="1"/>
</dbReference>
<keyword evidence="1 3" id="KW-0378">Hydrolase</keyword>
<dbReference type="GO" id="GO:0042802">
    <property type="term" value="F:identical protein binding"/>
    <property type="evidence" value="ECO:0007669"/>
    <property type="project" value="TreeGrafter"/>
</dbReference>
<comment type="function">
    <text evidence="3">Catalyzes the reversible isomerization-deamination of glucosamine 6-phosphate (GlcN6P) to form fructose 6-phosphate (Fru6P) and ammonium ion.</text>
</comment>
<dbReference type="InterPro" id="IPR006148">
    <property type="entry name" value="Glc/Gal-6P_isomerase"/>
</dbReference>
<evidence type="ECO:0000256" key="1">
    <source>
        <dbReference type="ARBA" id="ARBA00022801"/>
    </source>
</evidence>
<dbReference type="UniPathway" id="UPA00629">
    <property type="reaction ID" value="UER00684"/>
</dbReference>
<evidence type="ECO:0000256" key="3">
    <source>
        <dbReference type="HAMAP-Rule" id="MF_01241"/>
    </source>
</evidence>
<feature type="active site" description="For ring-opening step" evidence="3">
    <location>
        <position position="135"/>
    </location>
</feature>
<dbReference type="Proteomes" id="UP000232227">
    <property type="component" value="Chromosome"/>
</dbReference>
<comment type="caution">
    <text evidence="3">Lacks conserved residue(s) required for the propagation of feature annotation.</text>
</comment>
<dbReference type="OrthoDB" id="9791139at2"/>
<proteinExistence type="inferred from homology"/>
<name>A0A291IS89_9MOLU</name>
<dbReference type="PROSITE" id="PS01161">
    <property type="entry name" value="GLC_GALNAC_ISOMERASE"/>
    <property type="match status" value="1"/>
</dbReference>